<evidence type="ECO:0000313" key="2">
    <source>
        <dbReference type="Proteomes" id="UP001732700"/>
    </source>
</evidence>
<dbReference type="Proteomes" id="UP001732700">
    <property type="component" value="Chromosome 7D"/>
</dbReference>
<sequence>MALNPGGGGGGGGNGDPPPELPHHEWISCALDLTRLPPVGSNVHYFPQGHYEQWAEHLDAPPDGQPPFILCTVTSLEVVTAEHAPYALVSLIPADAAAAAPAVLPIPIPRAARFVYNIKNYNLTDHKASMVVPKPVEQQQLDMVDIKGRQWRFTHQKKRGGDGVVHRLQDPWRPFVDHKNARVNDKVFFLCADDGRMFIELRNAADTEQAATQRLAAPPPDLREEIAQSALLSDQGQVFTVTYYPHKGIGKFVVPSLEVEEAMEVVWEAGMEVRLRKDVLEHTSDAQYTIQAVTGTVTAVTESMWRGLEITWENSTKTMTSAWEVDIINRQPRKKRKVVDAAGPSKAVIFGTDLSAAPPVN</sequence>
<dbReference type="EnsemblPlants" id="AVESA.00010b.r2.7DG1347920.1">
    <property type="protein sequence ID" value="AVESA.00010b.r2.7DG1347920.1.CDS"/>
    <property type="gene ID" value="AVESA.00010b.r2.7DG1347920"/>
</dbReference>
<protein>
    <submittedName>
        <fullName evidence="1">Uncharacterized protein</fullName>
    </submittedName>
</protein>
<reference evidence="1" key="2">
    <citation type="submission" date="2025-09" db="UniProtKB">
        <authorList>
            <consortium name="EnsemblPlants"/>
        </authorList>
    </citation>
    <scope>IDENTIFICATION</scope>
</reference>
<accession>A0ACD6ABI8</accession>
<organism evidence="1 2">
    <name type="scientific">Avena sativa</name>
    <name type="common">Oat</name>
    <dbReference type="NCBI Taxonomy" id="4498"/>
    <lineage>
        <taxon>Eukaryota</taxon>
        <taxon>Viridiplantae</taxon>
        <taxon>Streptophyta</taxon>
        <taxon>Embryophyta</taxon>
        <taxon>Tracheophyta</taxon>
        <taxon>Spermatophyta</taxon>
        <taxon>Magnoliopsida</taxon>
        <taxon>Liliopsida</taxon>
        <taxon>Poales</taxon>
        <taxon>Poaceae</taxon>
        <taxon>BOP clade</taxon>
        <taxon>Pooideae</taxon>
        <taxon>Poodae</taxon>
        <taxon>Poeae</taxon>
        <taxon>Poeae Chloroplast Group 1 (Aveneae type)</taxon>
        <taxon>Aveninae</taxon>
        <taxon>Avena</taxon>
    </lineage>
</organism>
<proteinExistence type="predicted"/>
<evidence type="ECO:0000313" key="1">
    <source>
        <dbReference type="EnsemblPlants" id="AVESA.00010b.r2.7DG1347920.1.CDS"/>
    </source>
</evidence>
<keyword evidence="2" id="KW-1185">Reference proteome</keyword>
<name>A0ACD6ABI8_AVESA</name>
<reference evidence="1" key="1">
    <citation type="submission" date="2021-05" db="EMBL/GenBank/DDBJ databases">
        <authorList>
            <person name="Scholz U."/>
            <person name="Mascher M."/>
            <person name="Fiebig A."/>
        </authorList>
    </citation>
    <scope>NUCLEOTIDE SEQUENCE [LARGE SCALE GENOMIC DNA]</scope>
</reference>